<comment type="caution">
    <text evidence="1">The sequence shown here is derived from an EMBL/GenBank/DDBJ whole genome shotgun (WGS) entry which is preliminary data.</text>
</comment>
<reference evidence="1 2" key="1">
    <citation type="journal article" date="2018" name="Sci. Rep.">
        <title>Genomic signatures of local adaptation to the degree of environmental predictability in rotifers.</title>
        <authorList>
            <person name="Franch-Gras L."/>
            <person name="Hahn C."/>
            <person name="Garcia-Roger E.M."/>
            <person name="Carmona M.J."/>
            <person name="Serra M."/>
            <person name="Gomez A."/>
        </authorList>
    </citation>
    <scope>NUCLEOTIDE SEQUENCE [LARGE SCALE GENOMIC DNA]</scope>
    <source>
        <strain evidence="1">HYR1</strain>
    </source>
</reference>
<dbReference type="AlphaFoldDB" id="A0A3M7SFA4"/>
<dbReference type="Proteomes" id="UP000276133">
    <property type="component" value="Unassembled WGS sequence"/>
</dbReference>
<name>A0A3M7SFA4_BRAPC</name>
<accession>A0A3M7SFA4</accession>
<organism evidence="1 2">
    <name type="scientific">Brachionus plicatilis</name>
    <name type="common">Marine rotifer</name>
    <name type="synonym">Brachionus muelleri</name>
    <dbReference type="NCBI Taxonomy" id="10195"/>
    <lineage>
        <taxon>Eukaryota</taxon>
        <taxon>Metazoa</taxon>
        <taxon>Spiralia</taxon>
        <taxon>Gnathifera</taxon>
        <taxon>Rotifera</taxon>
        <taxon>Eurotatoria</taxon>
        <taxon>Monogononta</taxon>
        <taxon>Pseudotrocha</taxon>
        <taxon>Ploima</taxon>
        <taxon>Brachionidae</taxon>
        <taxon>Brachionus</taxon>
    </lineage>
</organism>
<proteinExistence type="predicted"/>
<evidence type="ECO:0000313" key="2">
    <source>
        <dbReference type="Proteomes" id="UP000276133"/>
    </source>
</evidence>
<sequence>MVVFLSKAHGISIQALIEYRILPILCSKLVVNFTPLFVARTIHNSSTISMVAQIPIFKLVKSSCHIATFYQENYQYTEPSPETTAMATKYFSRKKNVGRFVQNDYKLNMKNTLVTKTLDVLNLLLVLICTFRHIERF</sequence>
<dbReference type="EMBL" id="REGN01001461">
    <property type="protein sequence ID" value="RNA34514.1"/>
    <property type="molecule type" value="Genomic_DNA"/>
</dbReference>
<keyword evidence="2" id="KW-1185">Reference proteome</keyword>
<protein>
    <submittedName>
        <fullName evidence="1">Uncharacterized protein</fullName>
    </submittedName>
</protein>
<gene>
    <name evidence="1" type="ORF">BpHYR1_042844</name>
</gene>
<evidence type="ECO:0000313" key="1">
    <source>
        <dbReference type="EMBL" id="RNA34514.1"/>
    </source>
</evidence>